<dbReference type="SUPFAM" id="SSF81383">
    <property type="entry name" value="F-box domain"/>
    <property type="match status" value="1"/>
</dbReference>
<evidence type="ECO:0000259" key="2">
    <source>
        <dbReference type="Pfam" id="PF03478"/>
    </source>
</evidence>
<dbReference type="InterPro" id="IPR005174">
    <property type="entry name" value="KIB1-4_b-propeller"/>
</dbReference>
<feature type="domain" description="KIB1-4 beta-propeller" evidence="2">
    <location>
        <begin position="124"/>
        <end position="367"/>
    </location>
</feature>
<feature type="compositionally biased region" description="Low complexity" evidence="1">
    <location>
        <begin position="1"/>
        <end position="15"/>
    </location>
</feature>
<dbReference type="Pfam" id="PF03478">
    <property type="entry name" value="Beta-prop_KIB1-4"/>
    <property type="match status" value="1"/>
</dbReference>
<protein>
    <recommendedName>
        <fullName evidence="2">KIB1-4 beta-propeller domain-containing protein</fullName>
    </recommendedName>
</protein>
<sequence length="423" mass="47078">METPVAAAQAPQPGGMSALRKSRQWSDLSPDMLLAVSARLHDPVDFVRFHSVCTSWRERLHSAATRPKFLPWLLWPSNDGQIMHSPVVYSEVEVSSEDASSSNRRDYNDDIVLAAAAPSTGGGGRNWVASADGTAVWLFTGGPEPKLINLVSGTTKLLPPFPDDTDTYSDVIKRMRNPHGVVYGDGTIFLYSCDKGYGAIFTAAVLRPGEAAWAVMKKRLNRLANFCCAAYHDDKALVWEDLFWCCILDFQDNTDQYTSVGELKTPCREAEDRRYGFCSYVLESRGELLRASILMEREWRRHHYLGDPSPPLSVTVQTLEEGAGGEMRWAMRDASSLGDRTLFLGSRASFCVDAAQLGIEGGCAYFVFMSRVYRCSLINGEAKLVKPLRRGCCMWLQPQPAIAPVQKIREKLKALSKQEEDKS</sequence>
<dbReference type="EnsemblPlants" id="EMT21454">
    <property type="protein sequence ID" value="EMT21454"/>
    <property type="gene ID" value="F775_11660"/>
</dbReference>
<organism evidence="3">
    <name type="scientific">Aegilops tauschii</name>
    <name type="common">Tausch's goatgrass</name>
    <name type="synonym">Aegilops squarrosa</name>
    <dbReference type="NCBI Taxonomy" id="37682"/>
    <lineage>
        <taxon>Eukaryota</taxon>
        <taxon>Viridiplantae</taxon>
        <taxon>Streptophyta</taxon>
        <taxon>Embryophyta</taxon>
        <taxon>Tracheophyta</taxon>
        <taxon>Spermatophyta</taxon>
        <taxon>Magnoliopsida</taxon>
        <taxon>Liliopsida</taxon>
        <taxon>Poales</taxon>
        <taxon>Poaceae</taxon>
        <taxon>BOP clade</taxon>
        <taxon>Pooideae</taxon>
        <taxon>Triticodae</taxon>
        <taxon>Triticeae</taxon>
        <taxon>Triticinae</taxon>
        <taxon>Aegilops</taxon>
    </lineage>
</organism>
<dbReference type="PANTHER" id="PTHR33110">
    <property type="entry name" value="F-BOX/KELCH-REPEAT PROTEIN-RELATED"/>
    <property type="match status" value="1"/>
</dbReference>
<evidence type="ECO:0000313" key="3">
    <source>
        <dbReference type="EnsemblPlants" id="EMT21454"/>
    </source>
</evidence>
<dbReference type="PANTHER" id="PTHR33110:SF56">
    <property type="entry name" value="DUF295 DOMAIN-CONTAINING PROTEIN"/>
    <property type="match status" value="1"/>
</dbReference>
<dbReference type="AlphaFoldDB" id="M8BHL0"/>
<evidence type="ECO:0000256" key="1">
    <source>
        <dbReference type="SAM" id="MobiDB-lite"/>
    </source>
</evidence>
<accession>M8BHL0</accession>
<reference evidence="3" key="1">
    <citation type="submission" date="2015-06" db="UniProtKB">
        <authorList>
            <consortium name="EnsemblPlants"/>
        </authorList>
    </citation>
    <scope>IDENTIFICATION</scope>
</reference>
<name>M8BHL0_AEGTA</name>
<proteinExistence type="predicted"/>
<dbReference type="Gene3D" id="1.20.1280.50">
    <property type="match status" value="1"/>
</dbReference>
<dbReference type="InterPro" id="IPR036047">
    <property type="entry name" value="F-box-like_dom_sf"/>
</dbReference>
<feature type="region of interest" description="Disordered" evidence="1">
    <location>
        <begin position="1"/>
        <end position="21"/>
    </location>
</feature>